<sequence>DQTSKIFRGWMNMMEVTVLLRDMNNSIDLNVSEQPDSQEIFEPFSNKTMIPKGSKSKHASGSNTFASQDLDQETHTLSNQRRKQKIPKETPLPKMIMFVLSVIVFSEPMNSTILFPFIYFMVRDFGVSKDEKEIGRYAGLIASSFFLAQFCFAIFWGVISDRIGRRPILLIGLLGNVVTCLFFGLSKSLIWAIASRATCGMLNANVGVAKSMLGELTDRTNQTKAFSLFGFCWGFGPITGGYLSNPVDHFPGIFGNCVFLKQYPYFLPCAVAACISFTGFVIGFFMLPETRFRKVSTDPEQIPFLPSNKKIYGSVITSNEIGDNNSGKISIDDIRSVTSNDVIGVDKSSTNQQKIIVNSGISTITYIVIASYAIICFHTIIVDEVYSIYSVTAIKDGGLGFGSSDLALTLAFMGVVQLTCQFLIYPHLRRLVDTVKMYQMSLIAYVLCYCIFPSINLLQRKLIEREIAPNINNSASSDVLGTVNGIGQTSASLTRALGPALGGFLWSWSLTNNLSFPFDYFFIYIIISAATFIGWIQSFNIPSELGYLDDNLVKISE</sequence>
<dbReference type="AlphaFoldDB" id="A0A9N9EZX5"/>
<feature type="domain" description="Major facilitator superfamily (MFS) profile" evidence="8">
    <location>
        <begin position="96"/>
        <end position="546"/>
    </location>
</feature>
<keyword evidence="4 7" id="KW-1133">Transmembrane helix</keyword>
<dbReference type="GO" id="GO:0016020">
    <property type="term" value="C:membrane"/>
    <property type="evidence" value="ECO:0007669"/>
    <property type="project" value="UniProtKB-SubCell"/>
</dbReference>
<dbReference type="InterPro" id="IPR036259">
    <property type="entry name" value="MFS_trans_sf"/>
</dbReference>
<evidence type="ECO:0000259" key="8">
    <source>
        <dbReference type="PROSITE" id="PS50850"/>
    </source>
</evidence>
<gene>
    <name evidence="9" type="ORF">CPELLU_LOCUS11529</name>
</gene>
<feature type="compositionally biased region" description="Polar residues" evidence="6">
    <location>
        <begin position="59"/>
        <end position="79"/>
    </location>
</feature>
<evidence type="ECO:0000256" key="6">
    <source>
        <dbReference type="SAM" id="MobiDB-lite"/>
    </source>
</evidence>
<keyword evidence="2" id="KW-0813">Transport</keyword>
<feature type="transmembrane region" description="Helical" evidence="7">
    <location>
        <begin position="518"/>
        <end position="536"/>
    </location>
</feature>
<dbReference type="Pfam" id="PF07690">
    <property type="entry name" value="MFS_1"/>
    <property type="match status" value="1"/>
</dbReference>
<evidence type="ECO:0000313" key="10">
    <source>
        <dbReference type="Proteomes" id="UP000789759"/>
    </source>
</evidence>
<keyword evidence="3 7" id="KW-0812">Transmembrane</keyword>
<dbReference type="InterPro" id="IPR020846">
    <property type="entry name" value="MFS_dom"/>
</dbReference>
<evidence type="ECO:0000256" key="1">
    <source>
        <dbReference type="ARBA" id="ARBA00004141"/>
    </source>
</evidence>
<dbReference type="SUPFAM" id="SSF103473">
    <property type="entry name" value="MFS general substrate transporter"/>
    <property type="match status" value="1"/>
</dbReference>
<accession>A0A9N9EZX5</accession>
<proteinExistence type="predicted"/>
<keyword evidence="5 7" id="KW-0472">Membrane</keyword>
<dbReference type="PANTHER" id="PTHR23504">
    <property type="entry name" value="MAJOR FACILITATOR SUPERFAMILY DOMAIN-CONTAINING PROTEIN 10"/>
    <property type="match status" value="1"/>
</dbReference>
<feature type="transmembrane region" description="Helical" evidence="7">
    <location>
        <begin position="95"/>
        <end position="122"/>
    </location>
</feature>
<feature type="transmembrane region" description="Helical" evidence="7">
    <location>
        <begin position="355"/>
        <end position="381"/>
    </location>
</feature>
<evidence type="ECO:0000256" key="5">
    <source>
        <dbReference type="ARBA" id="ARBA00023136"/>
    </source>
</evidence>
<feature type="transmembrane region" description="Helical" evidence="7">
    <location>
        <begin position="406"/>
        <end position="425"/>
    </location>
</feature>
<feature type="non-terminal residue" evidence="9">
    <location>
        <position position="557"/>
    </location>
</feature>
<dbReference type="EMBL" id="CAJVQA010010290">
    <property type="protein sequence ID" value="CAG8695326.1"/>
    <property type="molecule type" value="Genomic_DNA"/>
</dbReference>
<comment type="caution">
    <text evidence="9">The sequence shown here is derived from an EMBL/GenBank/DDBJ whole genome shotgun (WGS) entry which is preliminary data.</text>
</comment>
<dbReference type="PROSITE" id="PS50850">
    <property type="entry name" value="MFS"/>
    <property type="match status" value="1"/>
</dbReference>
<feature type="transmembrane region" description="Helical" evidence="7">
    <location>
        <begin position="168"/>
        <end position="185"/>
    </location>
</feature>
<comment type="subcellular location">
    <subcellularLocation>
        <location evidence="1">Membrane</location>
        <topology evidence="1">Multi-pass membrane protein</topology>
    </subcellularLocation>
</comment>
<dbReference type="PANTHER" id="PTHR23504:SF15">
    <property type="entry name" value="MAJOR FACILITATOR SUPERFAMILY (MFS) PROFILE DOMAIN-CONTAINING PROTEIN"/>
    <property type="match status" value="1"/>
</dbReference>
<evidence type="ECO:0000256" key="7">
    <source>
        <dbReference type="SAM" id="Phobius"/>
    </source>
</evidence>
<feature type="transmembrane region" description="Helical" evidence="7">
    <location>
        <begin position="263"/>
        <end position="287"/>
    </location>
</feature>
<evidence type="ECO:0000256" key="2">
    <source>
        <dbReference type="ARBA" id="ARBA00022448"/>
    </source>
</evidence>
<dbReference type="InterPro" id="IPR011701">
    <property type="entry name" value="MFS"/>
</dbReference>
<name>A0A9N9EZX5_9GLOM</name>
<keyword evidence="10" id="KW-1185">Reference proteome</keyword>
<dbReference type="Proteomes" id="UP000789759">
    <property type="component" value="Unassembled WGS sequence"/>
</dbReference>
<dbReference type="CDD" id="cd17330">
    <property type="entry name" value="MFS_SLC46_TetA_like"/>
    <property type="match status" value="1"/>
</dbReference>
<evidence type="ECO:0000256" key="3">
    <source>
        <dbReference type="ARBA" id="ARBA00022692"/>
    </source>
</evidence>
<reference evidence="9" key="1">
    <citation type="submission" date="2021-06" db="EMBL/GenBank/DDBJ databases">
        <authorList>
            <person name="Kallberg Y."/>
            <person name="Tangrot J."/>
            <person name="Rosling A."/>
        </authorList>
    </citation>
    <scope>NUCLEOTIDE SEQUENCE</scope>
    <source>
        <strain evidence="9">FL966</strain>
    </source>
</reference>
<evidence type="ECO:0000256" key="4">
    <source>
        <dbReference type="ARBA" id="ARBA00022989"/>
    </source>
</evidence>
<organism evidence="9 10">
    <name type="scientific">Cetraspora pellucida</name>
    <dbReference type="NCBI Taxonomy" id="1433469"/>
    <lineage>
        <taxon>Eukaryota</taxon>
        <taxon>Fungi</taxon>
        <taxon>Fungi incertae sedis</taxon>
        <taxon>Mucoromycota</taxon>
        <taxon>Glomeromycotina</taxon>
        <taxon>Glomeromycetes</taxon>
        <taxon>Diversisporales</taxon>
        <taxon>Gigasporaceae</taxon>
        <taxon>Cetraspora</taxon>
    </lineage>
</organism>
<evidence type="ECO:0000313" key="9">
    <source>
        <dbReference type="EMBL" id="CAG8695326.1"/>
    </source>
</evidence>
<dbReference type="Gene3D" id="1.20.1250.20">
    <property type="entry name" value="MFS general substrate transporter like domains"/>
    <property type="match status" value="1"/>
</dbReference>
<feature type="region of interest" description="Disordered" evidence="6">
    <location>
        <begin position="48"/>
        <end position="84"/>
    </location>
</feature>
<protein>
    <submittedName>
        <fullName evidence="9">7225_t:CDS:1</fullName>
    </submittedName>
</protein>
<feature type="transmembrane region" description="Helical" evidence="7">
    <location>
        <begin position="225"/>
        <end position="243"/>
    </location>
</feature>
<dbReference type="GO" id="GO:0022857">
    <property type="term" value="F:transmembrane transporter activity"/>
    <property type="evidence" value="ECO:0007669"/>
    <property type="project" value="InterPro"/>
</dbReference>
<dbReference type="OrthoDB" id="419616at2759"/>
<feature type="transmembrane region" description="Helical" evidence="7">
    <location>
        <begin position="437"/>
        <end position="455"/>
    </location>
</feature>
<feature type="transmembrane region" description="Helical" evidence="7">
    <location>
        <begin position="134"/>
        <end position="156"/>
    </location>
</feature>